<sequence length="354" mass="40060">MDFLKVAKTITMASRVMLPLRVLAVNPLLSSVQTREFAARRGTRAKMAKKKVKLEVKKIGFIPHNLREKKGKGTGPLKSRRFNDDYKKIPIDDVWVKKFWRLRIFDFEDAIECIRETHHPELYNVPDAPVAVFIEMDMTGVKKNKYVDPFSKIAGISHPFNHNEKRSVLAFCKTPELKNEAEVNGATLVGDVDVIKKIERGEIVLPDFDYIVAHPNILPELVSLRGLLKKRFPNPKSGTLGANIGKLIETIRNGIQYTAQRDDSEMDYGFVSTSIGPLDMETTKLRDNLKSLLESIQENRPKRPGPFVTRVYLSAEPSKERFIVNLVPLIGEESFSAEDSDSDEDEPQIKAKAA</sequence>
<evidence type="ECO:0000256" key="4">
    <source>
        <dbReference type="SAM" id="MobiDB-lite"/>
    </source>
</evidence>
<dbReference type="GO" id="GO:0005840">
    <property type="term" value="C:ribosome"/>
    <property type="evidence" value="ECO:0007669"/>
    <property type="project" value="UniProtKB-KW"/>
</dbReference>
<evidence type="ECO:0000313" key="5">
    <source>
        <dbReference type="EMBL" id="BES92524.1"/>
    </source>
</evidence>
<dbReference type="SUPFAM" id="SSF56808">
    <property type="entry name" value="Ribosomal protein L1"/>
    <property type="match status" value="1"/>
</dbReference>
<feature type="region of interest" description="Disordered" evidence="4">
    <location>
        <begin position="334"/>
        <end position="354"/>
    </location>
</feature>
<dbReference type="Proteomes" id="UP001307889">
    <property type="component" value="Chromosome 3"/>
</dbReference>
<keyword evidence="3" id="KW-0687">Ribonucleoprotein</keyword>
<dbReference type="Pfam" id="PF00687">
    <property type="entry name" value="Ribosomal_L1"/>
    <property type="match status" value="1"/>
</dbReference>
<comment type="similarity">
    <text evidence="1">Belongs to the universal ribosomal protein uL1 family.</text>
</comment>
<gene>
    <name evidence="5" type="ORF">NTJ_05333</name>
</gene>
<keyword evidence="2 5" id="KW-0689">Ribosomal protein</keyword>
<keyword evidence="6" id="KW-1185">Reference proteome</keyword>
<reference evidence="5 6" key="1">
    <citation type="submission" date="2023-09" db="EMBL/GenBank/DDBJ databases">
        <title>Nesidiocoris tenuis whole genome shotgun sequence.</title>
        <authorList>
            <person name="Shibata T."/>
            <person name="Shimoda M."/>
            <person name="Kobayashi T."/>
            <person name="Uehara T."/>
        </authorList>
    </citation>
    <scope>NUCLEOTIDE SEQUENCE [LARGE SCALE GENOMIC DNA]</scope>
    <source>
        <strain evidence="5 6">Japan</strain>
    </source>
</reference>
<dbReference type="InterPro" id="IPR028364">
    <property type="entry name" value="Ribosomal_uL1/biogenesis"/>
</dbReference>
<dbReference type="InterPro" id="IPR016095">
    <property type="entry name" value="Ribosomal_uL1_3-a/b-sand"/>
</dbReference>
<dbReference type="EMBL" id="AP028911">
    <property type="protein sequence ID" value="BES92524.1"/>
    <property type="molecule type" value="Genomic_DNA"/>
</dbReference>
<proteinExistence type="inferred from homology"/>
<protein>
    <submittedName>
        <fullName evidence="5">Ribosomal protein L1</fullName>
    </submittedName>
</protein>
<dbReference type="PANTHER" id="PTHR36427:SF3">
    <property type="entry name" value="LARGE RIBOSOMAL SUBUNIT PROTEIN UL1M"/>
    <property type="match status" value="1"/>
</dbReference>
<organism evidence="5 6">
    <name type="scientific">Nesidiocoris tenuis</name>
    <dbReference type="NCBI Taxonomy" id="355587"/>
    <lineage>
        <taxon>Eukaryota</taxon>
        <taxon>Metazoa</taxon>
        <taxon>Ecdysozoa</taxon>
        <taxon>Arthropoda</taxon>
        <taxon>Hexapoda</taxon>
        <taxon>Insecta</taxon>
        <taxon>Pterygota</taxon>
        <taxon>Neoptera</taxon>
        <taxon>Paraneoptera</taxon>
        <taxon>Hemiptera</taxon>
        <taxon>Heteroptera</taxon>
        <taxon>Panheteroptera</taxon>
        <taxon>Cimicomorpha</taxon>
        <taxon>Miridae</taxon>
        <taxon>Dicyphina</taxon>
        <taxon>Nesidiocoris</taxon>
    </lineage>
</organism>
<evidence type="ECO:0000313" key="6">
    <source>
        <dbReference type="Proteomes" id="UP001307889"/>
    </source>
</evidence>
<evidence type="ECO:0000256" key="3">
    <source>
        <dbReference type="ARBA" id="ARBA00023274"/>
    </source>
</evidence>
<dbReference type="PANTHER" id="PTHR36427">
    <property type="entry name" value="54S RIBOSOMAL PROTEIN L1, MITOCHONDRIAL"/>
    <property type="match status" value="1"/>
</dbReference>
<dbReference type="Gene3D" id="3.40.50.790">
    <property type="match status" value="1"/>
</dbReference>
<feature type="compositionally biased region" description="Acidic residues" evidence="4">
    <location>
        <begin position="335"/>
        <end position="346"/>
    </location>
</feature>
<accession>A0ABN7AM72</accession>
<evidence type="ECO:0000256" key="2">
    <source>
        <dbReference type="ARBA" id="ARBA00022980"/>
    </source>
</evidence>
<evidence type="ECO:0000256" key="1">
    <source>
        <dbReference type="ARBA" id="ARBA00010531"/>
    </source>
</evidence>
<dbReference type="InterPro" id="IPR023674">
    <property type="entry name" value="Ribosomal_uL1-like"/>
</dbReference>
<dbReference type="Gene3D" id="3.30.190.20">
    <property type="match status" value="1"/>
</dbReference>
<name>A0ABN7AM72_9HEMI</name>